<dbReference type="Proteomes" id="UP001212996">
    <property type="component" value="Unassembled WGS sequence"/>
</dbReference>
<accession>A0AAW6BR76</accession>
<organism evidence="1 2">
    <name type="scientific">Photorhabdus bodei</name>
    <dbReference type="NCBI Taxonomy" id="2029681"/>
    <lineage>
        <taxon>Bacteria</taxon>
        <taxon>Pseudomonadati</taxon>
        <taxon>Pseudomonadota</taxon>
        <taxon>Gammaproteobacteria</taxon>
        <taxon>Enterobacterales</taxon>
        <taxon>Morganellaceae</taxon>
        <taxon>Photorhabdus</taxon>
    </lineage>
</organism>
<name>A0AAW6BR76_9GAMM</name>
<gene>
    <name evidence="1" type="ORF">PH362_26415</name>
</gene>
<protein>
    <submittedName>
        <fullName evidence="1">Uncharacterized protein</fullName>
    </submittedName>
</protein>
<comment type="caution">
    <text evidence="1">The sequence shown here is derived from an EMBL/GenBank/DDBJ whole genome shotgun (WGS) entry which is preliminary data.</text>
</comment>
<dbReference type="RefSeq" id="WP_271868389.1">
    <property type="nucleotide sequence ID" value="NZ_JAQMFO010000146.1"/>
</dbReference>
<reference evidence="1" key="1">
    <citation type="submission" date="2023-01" db="EMBL/GenBank/DDBJ databases">
        <title>Genome sequencing of Photorhabdus bodei 09-20.</title>
        <authorList>
            <person name="Kalindamar S."/>
            <person name="Kumru S."/>
        </authorList>
    </citation>
    <scope>NUCLEOTIDE SEQUENCE</scope>
    <source>
        <strain evidence="1">09-20</strain>
    </source>
</reference>
<evidence type="ECO:0000313" key="1">
    <source>
        <dbReference type="EMBL" id="MDB6375311.1"/>
    </source>
</evidence>
<dbReference type="EMBL" id="JAQMFO010000146">
    <property type="protein sequence ID" value="MDB6375311.1"/>
    <property type="molecule type" value="Genomic_DNA"/>
</dbReference>
<dbReference type="AlphaFoldDB" id="A0AAW6BR76"/>
<evidence type="ECO:0000313" key="2">
    <source>
        <dbReference type="Proteomes" id="UP001212996"/>
    </source>
</evidence>
<proteinExistence type="predicted"/>
<sequence length="45" mass="5297">MTLYYYLSEQLYKALTKPREEMEAVANLDAVKNSNLRRLCKMARA</sequence>